<keyword evidence="2" id="KW-1185">Reference proteome</keyword>
<dbReference type="Gene3D" id="3.10.450.50">
    <property type="match status" value="1"/>
</dbReference>
<dbReference type="SUPFAM" id="SSF54427">
    <property type="entry name" value="NTF2-like"/>
    <property type="match status" value="1"/>
</dbReference>
<organism evidence="1 2">
    <name type="scientific">Gymnopus androsaceus JB14</name>
    <dbReference type="NCBI Taxonomy" id="1447944"/>
    <lineage>
        <taxon>Eukaryota</taxon>
        <taxon>Fungi</taxon>
        <taxon>Dikarya</taxon>
        <taxon>Basidiomycota</taxon>
        <taxon>Agaricomycotina</taxon>
        <taxon>Agaricomycetes</taxon>
        <taxon>Agaricomycetidae</taxon>
        <taxon>Agaricales</taxon>
        <taxon>Marasmiineae</taxon>
        <taxon>Omphalotaceae</taxon>
        <taxon>Gymnopus</taxon>
    </lineage>
</organism>
<protein>
    <submittedName>
        <fullName evidence="1">Uncharacterized protein</fullName>
    </submittedName>
</protein>
<dbReference type="InterPro" id="IPR032710">
    <property type="entry name" value="NTF2-like_dom_sf"/>
</dbReference>
<evidence type="ECO:0000313" key="1">
    <source>
        <dbReference type="EMBL" id="KAE9404624.1"/>
    </source>
</evidence>
<name>A0A6A4I728_9AGAR</name>
<gene>
    <name evidence="1" type="ORF">BT96DRAFT_1071336</name>
</gene>
<dbReference type="OrthoDB" id="3267830at2759"/>
<accession>A0A6A4I728</accession>
<dbReference type="Proteomes" id="UP000799118">
    <property type="component" value="Unassembled WGS sequence"/>
</dbReference>
<evidence type="ECO:0000313" key="2">
    <source>
        <dbReference type="Proteomes" id="UP000799118"/>
    </source>
</evidence>
<dbReference type="AlphaFoldDB" id="A0A6A4I728"/>
<reference evidence="1" key="1">
    <citation type="journal article" date="2019" name="Environ. Microbiol.">
        <title>Fungal ecological strategies reflected in gene transcription - a case study of two litter decomposers.</title>
        <authorList>
            <person name="Barbi F."/>
            <person name="Kohler A."/>
            <person name="Barry K."/>
            <person name="Baskaran P."/>
            <person name="Daum C."/>
            <person name="Fauchery L."/>
            <person name="Ihrmark K."/>
            <person name="Kuo A."/>
            <person name="LaButti K."/>
            <person name="Lipzen A."/>
            <person name="Morin E."/>
            <person name="Grigoriev I.V."/>
            <person name="Henrissat B."/>
            <person name="Lindahl B."/>
            <person name="Martin F."/>
        </authorList>
    </citation>
    <scope>NUCLEOTIDE SEQUENCE</scope>
    <source>
        <strain evidence="1">JB14</strain>
    </source>
</reference>
<sequence length="117" mass="12981">MPICIRAASRTGAYKAGMDTEDSESVEYVEGADSNGIDFPIGQDLRDWMRICRDQKWKDWMIEFLKAYVHSWEHDHRALANAYAPNAVFSCSVGATLGTSPTHAFASDFVASTSKAE</sequence>
<dbReference type="EMBL" id="ML769415">
    <property type="protein sequence ID" value="KAE9404624.1"/>
    <property type="molecule type" value="Genomic_DNA"/>
</dbReference>
<proteinExistence type="predicted"/>